<evidence type="ECO:0000313" key="10">
    <source>
        <dbReference type="Proteomes" id="UP001056436"/>
    </source>
</evidence>
<evidence type="ECO:0000256" key="6">
    <source>
        <dbReference type="SAM" id="MobiDB-lite"/>
    </source>
</evidence>
<evidence type="ECO:0000313" key="9">
    <source>
        <dbReference type="EMBL" id="KAI3545508.1"/>
    </source>
</evidence>
<comment type="similarity">
    <text evidence="2">Belongs to the VPS52 family.</text>
</comment>
<feature type="domain" description="Vps52 coiled-coil" evidence="7">
    <location>
        <begin position="153"/>
        <end position="320"/>
    </location>
</feature>
<feature type="region of interest" description="Disordered" evidence="6">
    <location>
        <begin position="1"/>
        <end position="55"/>
    </location>
</feature>
<dbReference type="Pfam" id="PF04129">
    <property type="entry name" value="Vps52_CC"/>
    <property type="match status" value="1"/>
</dbReference>
<dbReference type="InterPro" id="IPR048361">
    <property type="entry name" value="Vps52_C"/>
</dbReference>
<dbReference type="OrthoDB" id="19482at2759"/>
<dbReference type="EMBL" id="SDAQ01000061">
    <property type="protein sequence ID" value="KAI3545508.1"/>
    <property type="molecule type" value="Genomic_DNA"/>
</dbReference>
<dbReference type="Proteomes" id="UP001056436">
    <property type="component" value="Unassembled WGS sequence"/>
</dbReference>
<sequence>MWLDRLAAQSNSSPSASQPGSRPYSPLPRRTSSSPYVTSQRPGITPRGSQLSLVSNDSSNSFLASRRVNGSGLKQSQTTYDGPDSVEILGQILDTAPASEATTITISENDLELDFSFEGLSLRELASSDEIDRSDADSYRRQTAEEFEASKAQFEDLHRSIAACDGVLGSVETNLTSFRNDLAAVSADIETLQSRSAAMNVRLDNRKAVEKAFGPVVEELSVSPHVVSKISEGQIDETWVRMLAEVDKRATAYKKSVSNQGESKAWADLGPLLEKLTMKAVERIRDFIVAQIKALRSPHINAQIIQQQNFLKFKDLYTFLHKHHATLAEEISQAYMNTMRWYYANQFGRYQRALEKLKLHILDKNDVLGHDEPTRRATVLSATKPAGPPHDAFNLGRRIDLLKSGNAAAISSYLAEEDQTTHYLEVPFRNFNLALIDNATAEYTFLAAFFSPPLSLQAVSRQFNYIFEPTFALGKTLTKTLTAESYDALGLLLSIRINQHLAFELQRRKVPAVDGYINMTTMLLWPRLQVVMDHHCESLRQLMNTLPTKPRAADQNKLSAAPHLVTQRFGQILQGVLALSTEAGDDEPVVTSLRRLRSEAEAFLTRYSQSFSDKRKRERFLYNNYSLISTIISDVGGKLGTEQQEHFEGLKAAFQEGA</sequence>
<evidence type="ECO:0000256" key="3">
    <source>
        <dbReference type="ARBA" id="ARBA00022448"/>
    </source>
</evidence>
<proteinExistence type="inferred from homology"/>
<evidence type="ECO:0000256" key="4">
    <source>
        <dbReference type="ARBA" id="ARBA00022927"/>
    </source>
</evidence>
<gene>
    <name evidence="9" type="ORF">CABS02_09341</name>
</gene>
<dbReference type="GO" id="GO:0032456">
    <property type="term" value="P:endocytic recycling"/>
    <property type="evidence" value="ECO:0007669"/>
    <property type="project" value="TreeGrafter"/>
</dbReference>
<dbReference type="GO" id="GO:0005829">
    <property type="term" value="C:cytosol"/>
    <property type="evidence" value="ECO:0007669"/>
    <property type="project" value="GOC"/>
</dbReference>
<dbReference type="InterPro" id="IPR007258">
    <property type="entry name" value="Vps52"/>
</dbReference>
<dbReference type="PANTHER" id="PTHR14190:SF7">
    <property type="entry name" value="VACUOLAR PROTEIN SORTING-ASSOCIATED PROTEIN 52 HOMOLOG"/>
    <property type="match status" value="1"/>
</dbReference>
<dbReference type="GO" id="GO:0019905">
    <property type="term" value="F:syntaxin binding"/>
    <property type="evidence" value="ECO:0007669"/>
    <property type="project" value="TreeGrafter"/>
</dbReference>
<dbReference type="GO" id="GO:0006896">
    <property type="term" value="P:Golgi to vacuole transport"/>
    <property type="evidence" value="ECO:0007669"/>
    <property type="project" value="TreeGrafter"/>
</dbReference>
<reference evidence="9" key="1">
    <citation type="submission" date="2019-01" db="EMBL/GenBank/DDBJ databases">
        <title>Colletotrichum abscissum LGMF1257.</title>
        <authorList>
            <person name="Baroncelli R."/>
        </authorList>
    </citation>
    <scope>NUCLEOTIDE SEQUENCE</scope>
    <source>
        <strain evidence="9">Ca142</strain>
    </source>
</reference>
<evidence type="ECO:0000256" key="5">
    <source>
        <dbReference type="ARBA" id="ARBA00023034"/>
    </source>
</evidence>
<keyword evidence="5" id="KW-0333">Golgi apparatus</keyword>
<comment type="subcellular location">
    <subcellularLocation>
        <location evidence="1">Golgi apparatus</location>
        <location evidence="1">trans-Golgi network</location>
    </subcellularLocation>
</comment>
<keyword evidence="3" id="KW-0813">Transport</keyword>
<organism evidence="9 10">
    <name type="scientific">Colletotrichum abscissum</name>
    <dbReference type="NCBI Taxonomy" id="1671311"/>
    <lineage>
        <taxon>Eukaryota</taxon>
        <taxon>Fungi</taxon>
        <taxon>Dikarya</taxon>
        <taxon>Ascomycota</taxon>
        <taxon>Pezizomycotina</taxon>
        <taxon>Sordariomycetes</taxon>
        <taxon>Hypocreomycetidae</taxon>
        <taxon>Glomerellales</taxon>
        <taxon>Glomerellaceae</taxon>
        <taxon>Colletotrichum</taxon>
        <taxon>Colletotrichum acutatum species complex</taxon>
    </lineage>
</organism>
<evidence type="ECO:0000256" key="2">
    <source>
        <dbReference type="ARBA" id="ARBA00008180"/>
    </source>
</evidence>
<name>A0A9P9XAZ1_9PEZI</name>
<comment type="caution">
    <text evidence="9">The sequence shown here is derived from an EMBL/GenBank/DDBJ whole genome shotgun (WGS) entry which is preliminary data.</text>
</comment>
<accession>A0A9P9XAZ1</accession>
<feature type="domain" description="Vps52 C-terminal" evidence="8">
    <location>
        <begin position="337"/>
        <end position="654"/>
    </location>
</feature>
<feature type="compositionally biased region" description="Polar residues" evidence="6">
    <location>
        <begin position="30"/>
        <end position="55"/>
    </location>
</feature>
<dbReference type="InterPro" id="IPR048319">
    <property type="entry name" value="Vps52_CC"/>
</dbReference>
<keyword evidence="4" id="KW-0653">Protein transport</keyword>
<protein>
    <submittedName>
        <fullName evidence="9">Vps52/Sac2 family protein</fullName>
    </submittedName>
</protein>
<dbReference type="Pfam" id="PF20655">
    <property type="entry name" value="Vps52_C"/>
    <property type="match status" value="1"/>
</dbReference>
<feature type="compositionally biased region" description="Low complexity" evidence="6">
    <location>
        <begin position="7"/>
        <end position="21"/>
    </location>
</feature>
<dbReference type="AlphaFoldDB" id="A0A9P9XAZ1"/>
<evidence type="ECO:0000259" key="7">
    <source>
        <dbReference type="Pfam" id="PF04129"/>
    </source>
</evidence>
<dbReference type="PANTHER" id="PTHR14190">
    <property type="entry name" value="SUPPRESSOR OF ACTIN MUTATIONS 2/VACUOLAR PROTEIN SORTING 52"/>
    <property type="match status" value="1"/>
</dbReference>
<evidence type="ECO:0000256" key="1">
    <source>
        <dbReference type="ARBA" id="ARBA00004601"/>
    </source>
</evidence>
<dbReference type="GO" id="GO:0000938">
    <property type="term" value="C:GARP complex"/>
    <property type="evidence" value="ECO:0007669"/>
    <property type="project" value="TreeGrafter"/>
</dbReference>
<keyword evidence="10" id="KW-1185">Reference proteome</keyword>
<dbReference type="GO" id="GO:0042147">
    <property type="term" value="P:retrograde transport, endosome to Golgi"/>
    <property type="evidence" value="ECO:0007669"/>
    <property type="project" value="TreeGrafter"/>
</dbReference>
<dbReference type="GO" id="GO:0015031">
    <property type="term" value="P:protein transport"/>
    <property type="evidence" value="ECO:0007669"/>
    <property type="project" value="UniProtKB-KW"/>
</dbReference>
<evidence type="ECO:0000259" key="8">
    <source>
        <dbReference type="Pfam" id="PF20655"/>
    </source>
</evidence>